<organism evidence="11 12">
    <name type="scientific">Amaricoccus macauensis</name>
    <dbReference type="NCBI Taxonomy" id="57001"/>
    <lineage>
        <taxon>Bacteria</taxon>
        <taxon>Pseudomonadati</taxon>
        <taxon>Pseudomonadota</taxon>
        <taxon>Alphaproteobacteria</taxon>
        <taxon>Rhodobacterales</taxon>
        <taxon>Paracoccaceae</taxon>
        <taxon>Amaricoccus</taxon>
    </lineage>
</organism>
<name>A0A840SMI2_9RHOB</name>
<evidence type="ECO:0000256" key="4">
    <source>
        <dbReference type="ARBA" id="ARBA00022618"/>
    </source>
</evidence>
<evidence type="ECO:0000256" key="3">
    <source>
        <dbReference type="ARBA" id="ARBA00022519"/>
    </source>
</evidence>
<comment type="caution">
    <text evidence="11">The sequence shown here is derived from an EMBL/GenBank/DDBJ whole genome shotgun (WGS) entry which is preliminary data.</text>
</comment>
<feature type="domain" description="POTRA" evidence="10">
    <location>
        <begin position="80"/>
        <end position="148"/>
    </location>
</feature>
<keyword evidence="8 9" id="KW-0131">Cell cycle</keyword>
<dbReference type="InterPro" id="IPR026579">
    <property type="entry name" value="FtsQ"/>
</dbReference>
<evidence type="ECO:0000259" key="10">
    <source>
        <dbReference type="PROSITE" id="PS51779"/>
    </source>
</evidence>
<protein>
    <recommendedName>
        <fullName evidence="9">Cell division protein FtsQ</fullName>
    </recommendedName>
</protein>
<evidence type="ECO:0000256" key="9">
    <source>
        <dbReference type="HAMAP-Rule" id="MF_00911"/>
    </source>
</evidence>
<dbReference type="HAMAP" id="MF_00911">
    <property type="entry name" value="FtsQ_subfam"/>
    <property type="match status" value="1"/>
</dbReference>
<dbReference type="PROSITE" id="PS51779">
    <property type="entry name" value="POTRA"/>
    <property type="match status" value="1"/>
</dbReference>
<keyword evidence="4 9" id="KW-0132">Cell division</keyword>
<proteinExistence type="inferred from homology"/>
<keyword evidence="12" id="KW-1185">Reference proteome</keyword>
<keyword evidence="7 9" id="KW-0472">Membrane</keyword>
<comment type="function">
    <text evidence="9">Essential cell division protein.</text>
</comment>
<keyword evidence="3 9" id="KW-0997">Cell inner membrane</keyword>
<evidence type="ECO:0000256" key="1">
    <source>
        <dbReference type="ARBA" id="ARBA00004370"/>
    </source>
</evidence>
<gene>
    <name evidence="9" type="primary">ftsQ</name>
    <name evidence="11" type="ORF">HNP73_001389</name>
</gene>
<keyword evidence="5 9" id="KW-0812">Transmembrane</keyword>
<comment type="similarity">
    <text evidence="9">Belongs to the FtsQ/DivIB family. FtsQ subfamily.</text>
</comment>
<dbReference type="Pfam" id="PF03799">
    <property type="entry name" value="FtsQ_DivIB_C"/>
    <property type="match status" value="1"/>
</dbReference>
<evidence type="ECO:0000313" key="12">
    <source>
        <dbReference type="Proteomes" id="UP000549457"/>
    </source>
</evidence>
<dbReference type="InterPro" id="IPR005548">
    <property type="entry name" value="Cell_div_FtsQ/DivIB_C"/>
</dbReference>
<dbReference type="Proteomes" id="UP000549457">
    <property type="component" value="Unassembled WGS sequence"/>
</dbReference>
<dbReference type="GO" id="GO:0032153">
    <property type="term" value="C:cell division site"/>
    <property type="evidence" value="ECO:0007669"/>
    <property type="project" value="UniProtKB-UniRule"/>
</dbReference>
<evidence type="ECO:0000256" key="5">
    <source>
        <dbReference type="ARBA" id="ARBA00022692"/>
    </source>
</evidence>
<sequence length="295" mass="32510">MLAMRRAASTPRRDPAPSRLRYRLTRVWLRPGVRRVVNFGLPLMAGVLASWTVMAQFDVRGQVTAWASQLHEKIVDRPQFTITAITVPGVSQDLAEQIRVAAFVSLPASSLELDVNGVRERIEALDAVQRARVRALPSGILEIQAVERVPVVVWRAPDGIELVDENGVRVAEVDSRMRRPDLPLVAGPGAGGHVPEALALLAVAEPVGARVRGLVRVGDRRWDLVLDRDQVVKLPETDPLAALRRVMALEASGEVLKRDVAVLDMRDPARPMLRLTDRAMAELERLKTLKTGEDA</sequence>
<dbReference type="InterPro" id="IPR045335">
    <property type="entry name" value="FtsQ_C_sf"/>
</dbReference>
<evidence type="ECO:0000256" key="8">
    <source>
        <dbReference type="ARBA" id="ARBA00023306"/>
    </source>
</evidence>
<keyword evidence="2 9" id="KW-1003">Cell membrane</keyword>
<dbReference type="Gene3D" id="3.40.50.11690">
    <property type="entry name" value="Cell division protein FtsQ/DivIB"/>
    <property type="match status" value="1"/>
</dbReference>
<dbReference type="PANTHER" id="PTHR35851">
    <property type="entry name" value="CELL DIVISION PROTEIN FTSQ"/>
    <property type="match status" value="1"/>
</dbReference>
<evidence type="ECO:0000256" key="6">
    <source>
        <dbReference type="ARBA" id="ARBA00022989"/>
    </source>
</evidence>
<dbReference type="InterPro" id="IPR034746">
    <property type="entry name" value="POTRA"/>
</dbReference>
<keyword evidence="6 9" id="KW-1133">Transmembrane helix</keyword>
<dbReference type="GO" id="GO:0005886">
    <property type="term" value="C:plasma membrane"/>
    <property type="evidence" value="ECO:0007669"/>
    <property type="project" value="UniProtKB-SubCell"/>
</dbReference>
<comment type="subcellular location">
    <subcellularLocation>
        <location evidence="9">Cell inner membrane</location>
        <topology evidence="9">Single-pass type II membrane protein</topology>
    </subcellularLocation>
    <subcellularLocation>
        <location evidence="1">Membrane</location>
    </subcellularLocation>
    <text evidence="9">Localizes to the division septum.</text>
</comment>
<dbReference type="GO" id="GO:0090529">
    <property type="term" value="P:cell septum assembly"/>
    <property type="evidence" value="ECO:0007669"/>
    <property type="project" value="InterPro"/>
</dbReference>
<dbReference type="EMBL" id="JACHFM010000001">
    <property type="protein sequence ID" value="MBB5221468.1"/>
    <property type="molecule type" value="Genomic_DNA"/>
</dbReference>
<reference evidence="11 12" key="1">
    <citation type="submission" date="2020-08" db="EMBL/GenBank/DDBJ databases">
        <title>Genomic Encyclopedia of Type Strains, Phase IV (KMG-IV): sequencing the most valuable type-strain genomes for metagenomic binning, comparative biology and taxonomic classification.</title>
        <authorList>
            <person name="Goeker M."/>
        </authorList>
    </citation>
    <scope>NUCLEOTIDE SEQUENCE [LARGE SCALE GENOMIC DNA]</scope>
    <source>
        <strain evidence="11 12">DSM 101730</strain>
    </source>
</reference>
<dbReference type="AlphaFoldDB" id="A0A840SMI2"/>
<accession>A0A840SMI2</accession>
<evidence type="ECO:0000256" key="7">
    <source>
        <dbReference type="ARBA" id="ARBA00023136"/>
    </source>
</evidence>
<evidence type="ECO:0000313" key="11">
    <source>
        <dbReference type="EMBL" id="MBB5221468.1"/>
    </source>
</evidence>
<dbReference type="PANTHER" id="PTHR35851:SF1">
    <property type="entry name" value="CELL DIVISION PROTEIN FTSQ"/>
    <property type="match status" value="1"/>
</dbReference>
<evidence type="ECO:0000256" key="2">
    <source>
        <dbReference type="ARBA" id="ARBA00022475"/>
    </source>
</evidence>
<dbReference type="GO" id="GO:0043093">
    <property type="term" value="P:FtsZ-dependent cytokinesis"/>
    <property type="evidence" value="ECO:0007669"/>
    <property type="project" value="UniProtKB-UniRule"/>
</dbReference>